<evidence type="ECO:0000313" key="1">
    <source>
        <dbReference type="EMBL" id="TWE18359.1"/>
    </source>
</evidence>
<comment type="caution">
    <text evidence="1">The sequence shown here is derived from an EMBL/GenBank/DDBJ whole genome shotgun (WGS) entry which is preliminary data.</text>
</comment>
<dbReference type="AlphaFoldDB" id="A0A561ERY9"/>
<gene>
    <name evidence="1" type="ORF">FB465_3426</name>
</gene>
<reference evidence="1 2" key="1">
    <citation type="submission" date="2019-06" db="EMBL/GenBank/DDBJ databases">
        <title>Sequencing the genomes of 1000 actinobacteria strains.</title>
        <authorList>
            <person name="Klenk H.-P."/>
        </authorList>
    </citation>
    <scope>NUCLEOTIDE SEQUENCE [LARGE SCALE GENOMIC DNA]</scope>
    <source>
        <strain evidence="1 2">DSM 41649</strain>
    </source>
</reference>
<keyword evidence="2" id="KW-1185">Reference proteome</keyword>
<organism evidence="1 2">
    <name type="scientific">Kitasatospora atroaurantiaca</name>
    <dbReference type="NCBI Taxonomy" id="285545"/>
    <lineage>
        <taxon>Bacteria</taxon>
        <taxon>Bacillati</taxon>
        <taxon>Actinomycetota</taxon>
        <taxon>Actinomycetes</taxon>
        <taxon>Kitasatosporales</taxon>
        <taxon>Streptomycetaceae</taxon>
        <taxon>Kitasatospora</taxon>
    </lineage>
</organism>
<protein>
    <recommendedName>
        <fullName evidence="3">Minor tail protein</fullName>
    </recommendedName>
</protein>
<dbReference type="Proteomes" id="UP000318416">
    <property type="component" value="Unassembled WGS sequence"/>
</dbReference>
<name>A0A561ERY9_9ACTN</name>
<sequence>MSTTPLSLPASIPTVRVHGRYLGPDGRPLAGTVTFSAPSMLTFPAADLFIAGPVVATLDELGTFSIALPATDAPNMNPSGWAYLVKENLSGVIGGRTFAALLPKNVPDVDLADIAPADPTTPNYVPVPGPKGDPGSVDSVNGKHGPNVVLDADSVGALPKWGGTLTGELNMSGPAGSYRTLNFQTGNVERWVYQVDNGAESGGDAGSNFELSNWSDAGAWKSSVIYGERSTGNVGIGTSSLTPNAKVTVRGPTSLILPTGSVERPLTVSAVDKPGVNLMEVRYTGSVRFAAGNVYADKGIRIGDATADLGGGSGLLALKDASPAPTAASAGASLLYSEGGILKVRQGNNSVITLGRGIADGSLATGQYAGQYRDGTSGLWRWDGSAWQLIGGWQSYTPTWGGLTALGSSTFSGRYRVLGKTVTAVAWLSWGTGSSLGTGNITVSLPMAAADPGVSPLGWQGTGRHVDGSNPWKSLLPDVERAATVATVFAVKPADGGWYSPGALGYLWGASGASMRIQVTYEAA</sequence>
<dbReference type="EMBL" id="VIVR01000001">
    <property type="protein sequence ID" value="TWE18359.1"/>
    <property type="molecule type" value="Genomic_DNA"/>
</dbReference>
<accession>A0A561ERY9</accession>
<proteinExistence type="predicted"/>
<evidence type="ECO:0008006" key="3">
    <source>
        <dbReference type="Google" id="ProtNLM"/>
    </source>
</evidence>
<evidence type="ECO:0000313" key="2">
    <source>
        <dbReference type="Proteomes" id="UP000318416"/>
    </source>
</evidence>